<dbReference type="STRING" id="565045.NOR51B_2692"/>
<dbReference type="eggNOG" id="ENOG5033UXZ">
    <property type="taxonomic scope" value="Bacteria"/>
</dbReference>
<keyword evidence="2" id="KW-0812">Transmembrane</keyword>
<evidence type="ECO:0008006" key="5">
    <source>
        <dbReference type="Google" id="ProtNLM"/>
    </source>
</evidence>
<evidence type="ECO:0000256" key="1">
    <source>
        <dbReference type="SAM" id="MobiDB-lite"/>
    </source>
</evidence>
<gene>
    <name evidence="3" type="ORF">NOR51B_2692</name>
</gene>
<dbReference type="EMBL" id="DS999411">
    <property type="protein sequence ID" value="EED36740.1"/>
    <property type="molecule type" value="Genomic_DNA"/>
</dbReference>
<feature type="transmembrane region" description="Helical" evidence="2">
    <location>
        <begin position="262"/>
        <end position="277"/>
    </location>
</feature>
<feature type="compositionally biased region" description="Polar residues" evidence="1">
    <location>
        <begin position="29"/>
        <end position="40"/>
    </location>
</feature>
<keyword evidence="2" id="KW-0472">Membrane</keyword>
<evidence type="ECO:0000313" key="3">
    <source>
        <dbReference type="EMBL" id="EED36740.1"/>
    </source>
</evidence>
<feature type="transmembrane region" description="Helical" evidence="2">
    <location>
        <begin position="219"/>
        <end position="241"/>
    </location>
</feature>
<reference evidence="4" key="1">
    <citation type="journal article" date="2013" name="BMC Microbiol.">
        <title>Taxonomy and evolution of bacteriochlorophyll a-containing members of the OM60/NOR5 clade of marine gammaproteobacteria: description of Luminiphilus syltensis gen. nov., sp. nov., reclassification of Haliea rubra as Pseudohaliea rubra gen. nov., comb. nov., and emendation of Chromatocurvus halotolerans.</title>
        <authorList>
            <person name="Spring S."/>
            <person name="Riedel T."/>
            <person name="Sproer C."/>
            <person name="Yan S."/>
            <person name="Harder J."/>
            <person name="Fuchs B.M."/>
        </authorList>
    </citation>
    <scope>NUCLEOTIDE SEQUENCE [LARGE SCALE GENOMIC DNA]</scope>
    <source>
        <strain evidence="4">NOR51-B</strain>
    </source>
</reference>
<dbReference type="HOGENOM" id="CLU_986589_0_0_6"/>
<accession>B8KVC7</accession>
<keyword evidence="2" id="KW-1133">Transmembrane helix</keyword>
<proteinExistence type="predicted"/>
<evidence type="ECO:0000313" key="4">
    <source>
        <dbReference type="Proteomes" id="UP000004699"/>
    </source>
</evidence>
<evidence type="ECO:0000256" key="2">
    <source>
        <dbReference type="SAM" id="Phobius"/>
    </source>
</evidence>
<protein>
    <recommendedName>
        <fullName evidence="5">Shikimate kinase</fullName>
    </recommendedName>
</protein>
<feature type="transmembrane region" description="Helical" evidence="2">
    <location>
        <begin position="55"/>
        <end position="80"/>
    </location>
</feature>
<feature type="region of interest" description="Disordered" evidence="1">
    <location>
        <begin position="22"/>
        <end position="42"/>
    </location>
</feature>
<dbReference type="AlphaFoldDB" id="B8KVC7"/>
<feature type="transmembrane region" description="Helical" evidence="2">
    <location>
        <begin position="128"/>
        <end position="148"/>
    </location>
</feature>
<keyword evidence="4" id="KW-1185">Reference proteome</keyword>
<dbReference type="Proteomes" id="UP000004699">
    <property type="component" value="Unassembled WGS sequence"/>
</dbReference>
<name>B8KVC7_9GAMM</name>
<sequence length="323" mass="36772">MKRQLPGRGNFWVQRRGDFSMENARPEQRPQQQSMQTSPEKTGWRRIDARQMVKIVVYGLLLINFGHYIINDITIAAHTAHSGWTLVDWTTAFATTLDEAAWFLLLFLLELETYLLDDAAFTRGRVMVMHGLRLLCYLVIGHTVFAYAEYLLDLNSATEYAGAALCDFVEQGISFARNLDYRTLDPTNCLSLAQGDVLYQFSQGQAITDAAGMQVEWELAWIDLFEVVVWLLIMAMIEIMVRLQEKRITHGRRLGVARSVKAVLYLLLWSAAAYWAYRGHWLFAWDEALWILGFIAIDGNLSEWREEIDEDTAAGAASDASAA</sequence>
<organism evidence="3 4">
    <name type="scientific">Luminiphilus syltensis NOR5-1B</name>
    <dbReference type="NCBI Taxonomy" id="565045"/>
    <lineage>
        <taxon>Bacteria</taxon>
        <taxon>Pseudomonadati</taxon>
        <taxon>Pseudomonadota</taxon>
        <taxon>Gammaproteobacteria</taxon>
        <taxon>Cellvibrionales</taxon>
        <taxon>Halieaceae</taxon>
        <taxon>Luminiphilus</taxon>
    </lineage>
</organism>